<comment type="similarity">
    <text evidence="3">Belongs to the DegT/DnrJ/EryC1 family.</text>
</comment>
<dbReference type="InterPro" id="IPR015422">
    <property type="entry name" value="PyrdxlP-dep_Trfase_small"/>
</dbReference>
<dbReference type="InterPro" id="IPR015421">
    <property type="entry name" value="PyrdxlP-dep_Trfase_major"/>
</dbReference>
<dbReference type="PATRIC" id="fig|1618734.3.peg.220"/>
<evidence type="ECO:0008006" key="6">
    <source>
        <dbReference type="Google" id="ProtNLM"/>
    </source>
</evidence>
<dbReference type="CDD" id="cd00616">
    <property type="entry name" value="AHBA_syn"/>
    <property type="match status" value="1"/>
</dbReference>
<accession>A0A0G0TXF1</accession>
<evidence type="ECO:0000256" key="2">
    <source>
        <dbReference type="PIRSR" id="PIRSR000390-2"/>
    </source>
</evidence>
<dbReference type="PANTHER" id="PTHR30244:SF30">
    <property type="entry name" value="BLR5990 PROTEIN"/>
    <property type="match status" value="1"/>
</dbReference>
<dbReference type="Pfam" id="PF01041">
    <property type="entry name" value="DegT_DnrJ_EryC1"/>
    <property type="match status" value="1"/>
</dbReference>
<dbReference type="AlphaFoldDB" id="A0A0G0TXF1"/>
<dbReference type="SUPFAM" id="SSF53383">
    <property type="entry name" value="PLP-dependent transferases"/>
    <property type="match status" value="1"/>
</dbReference>
<dbReference type="Proteomes" id="UP000034749">
    <property type="component" value="Unassembled WGS sequence"/>
</dbReference>
<name>A0A0G0TXF1_9BACT</name>
<evidence type="ECO:0000256" key="1">
    <source>
        <dbReference type="PIRSR" id="PIRSR000390-1"/>
    </source>
</evidence>
<feature type="active site" description="Proton acceptor" evidence="1">
    <location>
        <position position="212"/>
    </location>
</feature>
<dbReference type="EMBL" id="LBZW01000006">
    <property type="protein sequence ID" value="KKR79516.1"/>
    <property type="molecule type" value="Genomic_DNA"/>
</dbReference>
<dbReference type="Gene3D" id="3.90.1150.10">
    <property type="entry name" value="Aspartate Aminotransferase, domain 1"/>
    <property type="match status" value="1"/>
</dbReference>
<dbReference type="NCBIfam" id="TIGR04181">
    <property type="entry name" value="NHT_00031"/>
    <property type="match status" value="1"/>
</dbReference>
<dbReference type="Gene3D" id="3.40.640.10">
    <property type="entry name" value="Type I PLP-dependent aspartate aminotransferase-like (Major domain)"/>
    <property type="match status" value="1"/>
</dbReference>
<organism evidence="4 5">
    <name type="scientific">Candidatus Nomurabacteria bacterium GW2011_GWA2_40_9</name>
    <dbReference type="NCBI Taxonomy" id="1618734"/>
    <lineage>
        <taxon>Bacteria</taxon>
        <taxon>Candidatus Nomuraibacteriota</taxon>
    </lineage>
</organism>
<dbReference type="InterPro" id="IPR000653">
    <property type="entry name" value="DegT/StrS_aminotransferase"/>
</dbReference>
<reference evidence="4 5" key="1">
    <citation type="journal article" date="2015" name="Nature">
        <title>rRNA introns, odd ribosomes, and small enigmatic genomes across a large radiation of phyla.</title>
        <authorList>
            <person name="Brown C.T."/>
            <person name="Hug L.A."/>
            <person name="Thomas B.C."/>
            <person name="Sharon I."/>
            <person name="Castelle C.J."/>
            <person name="Singh A."/>
            <person name="Wilkins M.J."/>
            <person name="Williams K.H."/>
            <person name="Banfield J.F."/>
        </authorList>
    </citation>
    <scope>NUCLEOTIDE SEQUENCE [LARGE SCALE GENOMIC DNA]</scope>
</reference>
<keyword evidence="2 3" id="KW-0663">Pyridoxal phosphate</keyword>
<dbReference type="InterPro" id="IPR015424">
    <property type="entry name" value="PyrdxlP-dep_Trfase"/>
</dbReference>
<dbReference type="PIRSF" id="PIRSF000390">
    <property type="entry name" value="PLP_StrS"/>
    <property type="match status" value="1"/>
</dbReference>
<protein>
    <recommendedName>
        <fullName evidence="6">DegT/DnrJ/EryC1/StrS aminotransferase</fullName>
    </recommendedName>
</protein>
<evidence type="ECO:0000313" key="4">
    <source>
        <dbReference type="EMBL" id="KKR79516.1"/>
    </source>
</evidence>
<comment type="caution">
    <text evidence="4">The sequence shown here is derived from an EMBL/GenBank/DDBJ whole genome shotgun (WGS) entry which is preliminary data.</text>
</comment>
<evidence type="ECO:0000313" key="5">
    <source>
        <dbReference type="Proteomes" id="UP000034749"/>
    </source>
</evidence>
<dbReference type="InterPro" id="IPR026385">
    <property type="entry name" value="LegC-like"/>
</dbReference>
<sequence length="379" mass="42250">MIENISKIVEEIFPNGAKLHEPIFQSNAWKYVKECLDTRWVSSAGSYVSKFENKLADFTGISHVIAVVNGTSALHLVLKFSDIQPGDEVLMPAFTFVATANAVTYCGAIPHFVDSDMDTLGVDPRKLSSWLSEIADIRKGVCINKRTQRPIKALIAVHVFGHPVDLDSLRDICDQFHIKLIEDAAGALGSIYKSNHVGHAGLATIISFNGNKIITTGGGGAVLTNNEKLAMKIRHVSNTGKVAHEHPYYYDTIGYNYRMPNVNAALGYAQLENISETLKLKRNLAQKYKESFMHIKGITFVSEPLHAHSNYWLNAIKISLDFPNEKEKIIEHFQSTPWQVQHVWKLLPELPMYQGLFTMDLSQAKALCNQLITLPSSLS</sequence>
<dbReference type="GO" id="GO:0008483">
    <property type="term" value="F:transaminase activity"/>
    <property type="evidence" value="ECO:0007669"/>
    <property type="project" value="TreeGrafter"/>
</dbReference>
<dbReference type="GO" id="GO:0030170">
    <property type="term" value="F:pyridoxal phosphate binding"/>
    <property type="evidence" value="ECO:0007669"/>
    <property type="project" value="TreeGrafter"/>
</dbReference>
<feature type="modified residue" description="N6-(pyridoxal phosphate)lysine" evidence="2">
    <location>
        <position position="212"/>
    </location>
</feature>
<evidence type="ECO:0000256" key="3">
    <source>
        <dbReference type="RuleBase" id="RU004508"/>
    </source>
</evidence>
<proteinExistence type="inferred from homology"/>
<gene>
    <name evidence="4" type="ORF">UU24_C0006G0010</name>
</gene>
<dbReference type="GO" id="GO:0000271">
    <property type="term" value="P:polysaccharide biosynthetic process"/>
    <property type="evidence" value="ECO:0007669"/>
    <property type="project" value="TreeGrafter"/>
</dbReference>
<dbReference type="PANTHER" id="PTHR30244">
    <property type="entry name" value="TRANSAMINASE"/>
    <property type="match status" value="1"/>
</dbReference>